<keyword evidence="10" id="KW-0675">Receptor</keyword>
<dbReference type="InterPro" id="IPR050401">
    <property type="entry name" value="Cyclic_nucleotide_synthase"/>
</dbReference>
<evidence type="ECO:0000313" key="10">
    <source>
        <dbReference type="EMBL" id="CAB9508786.1"/>
    </source>
</evidence>
<sequence length="803" mass="88967">MNTTIPSLISTTTPLDSTQGPPSDPKDFSEFVDESTHHNVGDVSKEVNPNQPVQEVIGKQEDKAVFCLRMVVMLVLLGAAVGVSTSVYLFLDNGEKAAFEDQFDSDAAKVIEETGKTLDNTLGPADALLVNLVAHSRTLPKRLPNQTTAFPFVTLPSFGLQATKMLRNSKGFNLYVAPKLEQEQVPEWKTFINETHKTWIDEGLAVAETDPDYDGLIYKAYKNRTCPDLYTWGGQVVDLPRPDVGFYLPKVMEYPIVTGAGSRNGCPYNVDMARASRETSKVMNMMKTQRKAAIGQFSNINFNRSDPVQEQQYLALIGFYSLFLPKEEDPSEPICSIMMPIFDAVDTVYLDDSSRASPEDFVGFFGLSIQFKAWIRNILPEKSNGIIVVAEQSCGAAIPFTYRIDGAQTTYLGTGDHHDPKYDHMVRSVVLQALTDPNVFDHGTSYTGVPLAADFCPITINIYPSQDMEDNHRTNTPLYLTIVAAGIFVFTSLVFVCYDFLVERRQRKVMDRAVASGAIVSSLFPQEVAQKLYEENKAKFQKEEQQRNYKSGQVPGLHSLPLVNDMNQIAQLHPECTVFFADLAGFTAWSAKRQPTEVFQLLETLYGEFDKIADRRRVFKVETIGDCYVAITGCPKPQNTHAVIMCRFARDCMNRMTEVTAELSDSLGEDTATLGFRVGLHSGPVTAGVLRGQKARFQLFGDTVNTAARMESNGVKGRIHISQSTADSLMAQNKGDWLSERQDKITAKGKGVMTTYFVTPRSAGTLTTESVVSHRSGFGSNTFGSIEEGMEGIPELHVNTMEV</sequence>
<dbReference type="Gene3D" id="3.30.70.1230">
    <property type="entry name" value="Nucleotide cyclase"/>
    <property type="match status" value="1"/>
</dbReference>
<proteinExistence type="predicted"/>
<feature type="compositionally biased region" description="Low complexity" evidence="7">
    <location>
        <begin position="1"/>
        <end position="15"/>
    </location>
</feature>
<dbReference type="GO" id="GO:0035556">
    <property type="term" value="P:intracellular signal transduction"/>
    <property type="evidence" value="ECO:0007669"/>
    <property type="project" value="InterPro"/>
</dbReference>
<gene>
    <name evidence="10" type="ORF">SEMRO_360_G126370.1</name>
</gene>
<dbReference type="PANTHER" id="PTHR11920">
    <property type="entry name" value="GUANYLYL CYCLASE"/>
    <property type="match status" value="1"/>
</dbReference>
<dbReference type="GO" id="GO:0005886">
    <property type="term" value="C:plasma membrane"/>
    <property type="evidence" value="ECO:0007669"/>
    <property type="project" value="TreeGrafter"/>
</dbReference>
<evidence type="ECO:0000256" key="7">
    <source>
        <dbReference type="SAM" id="MobiDB-lite"/>
    </source>
</evidence>
<evidence type="ECO:0000256" key="1">
    <source>
        <dbReference type="ARBA" id="ARBA00004370"/>
    </source>
</evidence>
<dbReference type="SUPFAM" id="SSF55073">
    <property type="entry name" value="Nucleotide cyclase"/>
    <property type="match status" value="1"/>
</dbReference>
<evidence type="ECO:0000259" key="9">
    <source>
        <dbReference type="PROSITE" id="PS50125"/>
    </source>
</evidence>
<evidence type="ECO:0000256" key="4">
    <source>
        <dbReference type="ARBA" id="ARBA00022989"/>
    </source>
</evidence>
<evidence type="ECO:0000313" key="11">
    <source>
        <dbReference type="Proteomes" id="UP001153069"/>
    </source>
</evidence>
<dbReference type="EMBL" id="CAICTM010000359">
    <property type="protein sequence ID" value="CAB9508786.1"/>
    <property type="molecule type" value="Genomic_DNA"/>
</dbReference>
<feature type="region of interest" description="Disordered" evidence="7">
    <location>
        <begin position="1"/>
        <end position="26"/>
    </location>
</feature>
<feature type="domain" description="Guanylate cyclase" evidence="9">
    <location>
        <begin position="577"/>
        <end position="711"/>
    </location>
</feature>
<dbReference type="GO" id="GO:0007168">
    <property type="term" value="P:receptor guanylyl cyclase signaling pathway"/>
    <property type="evidence" value="ECO:0007669"/>
    <property type="project" value="TreeGrafter"/>
</dbReference>
<dbReference type="GO" id="GO:0004016">
    <property type="term" value="F:adenylate cyclase activity"/>
    <property type="evidence" value="ECO:0007669"/>
    <property type="project" value="TreeGrafter"/>
</dbReference>
<feature type="transmembrane region" description="Helical" evidence="8">
    <location>
        <begin position="478"/>
        <end position="502"/>
    </location>
</feature>
<dbReference type="AlphaFoldDB" id="A0A9N8DXR9"/>
<dbReference type="PANTHER" id="PTHR11920:SF335">
    <property type="entry name" value="GUANYLATE CYCLASE"/>
    <property type="match status" value="1"/>
</dbReference>
<keyword evidence="5 8" id="KW-0472">Membrane</keyword>
<evidence type="ECO:0000256" key="8">
    <source>
        <dbReference type="SAM" id="Phobius"/>
    </source>
</evidence>
<protein>
    <submittedName>
        <fullName evidence="10">Receptor-type guanylate cyclase gcy</fullName>
    </submittedName>
</protein>
<reference evidence="10" key="1">
    <citation type="submission" date="2020-06" db="EMBL/GenBank/DDBJ databases">
        <authorList>
            <consortium name="Plant Systems Biology data submission"/>
        </authorList>
    </citation>
    <scope>NUCLEOTIDE SEQUENCE</scope>
    <source>
        <strain evidence="10">D6</strain>
    </source>
</reference>
<keyword evidence="4 8" id="KW-1133">Transmembrane helix</keyword>
<dbReference type="GO" id="GO:0004383">
    <property type="term" value="F:guanylate cyclase activity"/>
    <property type="evidence" value="ECO:0007669"/>
    <property type="project" value="TreeGrafter"/>
</dbReference>
<comment type="caution">
    <text evidence="10">The sequence shown here is derived from an EMBL/GenBank/DDBJ whole genome shotgun (WGS) entry which is preliminary data.</text>
</comment>
<dbReference type="SMART" id="SM00044">
    <property type="entry name" value="CYCc"/>
    <property type="match status" value="1"/>
</dbReference>
<dbReference type="PROSITE" id="PS50125">
    <property type="entry name" value="GUANYLATE_CYCLASE_2"/>
    <property type="match status" value="1"/>
</dbReference>
<dbReference type="CDD" id="cd07302">
    <property type="entry name" value="CHD"/>
    <property type="match status" value="1"/>
</dbReference>
<evidence type="ECO:0000256" key="5">
    <source>
        <dbReference type="ARBA" id="ARBA00023136"/>
    </source>
</evidence>
<comment type="subcellular location">
    <subcellularLocation>
        <location evidence="1">Membrane</location>
    </subcellularLocation>
</comment>
<feature type="transmembrane region" description="Helical" evidence="8">
    <location>
        <begin position="66"/>
        <end position="91"/>
    </location>
</feature>
<keyword evidence="2 8" id="KW-0812">Transmembrane</keyword>
<dbReference type="GO" id="GO:0000166">
    <property type="term" value="F:nucleotide binding"/>
    <property type="evidence" value="ECO:0007669"/>
    <property type="project" value="UniProtKB-KW"/>
</dbReference>
<dbReference type="Proteomes" id="UP001153069">
    <property type="component" value="Unassembled WGS sequence"/>
</dbReference>
<dbReference type="InterPro" id="IPR029787">
    <property type="entry name" value="Nucleotide_cyclase"/>
</dbReference>
<keyword evidence="3" id="KW-0547">Nucleotide-binding</keyword>
<evidence type="ECO:0000256" key="3">
    <source>
        <dbReference type="ARBA" id="ARBA00022741"/>
    </source>
</evidence>
<dbReference type="Pfam" id="PF00211">
    <property type="entry name" value="Guanylate_cyc"/>
    <property type="match status" value="1"/>
</dbReference>
<evidence type="ECO:0000256" key="6">
    <source>
        <dbReference type="ARBA" id="ARBA00023239"/>
    </source>
</evidence>
<dbReference type="GO" id="GO:0001653">
    <property type="term" value="F:peptide receptor activity"/>
    <property type="evidence" value="ECO:0007669"/>
    <property type="project" value="TreeGrafter"/>
</dbReference>
<keyword evidence="11" id="KW-1185">Reference proteome</keyword>
<accession>A0A9N8DXR9</accession>
<organism evidence="10 11">
    <name type="scientific">Seminavis robusta</name>
    <dbReference type="NCBI Taxonomy" id="568900"/>
    <lineage>
        <taxon>Eukaryota</taxon>
        <taxon>Sar</taxon>
        <taxon>Stramenopiles</taxon>
        <taxon>Ochrophyta</taxon>
        <taxon>Bacillariophyta</taxon>
        <taxon>Bacillariophyceae</taxon>
        <taxon>Bacillariophycidae</taxon>
        <taxon>Naviculales</taxon>
        <taxon>Naviculaceae</taxon>
        <taxon>Seminavis</taxon>
    </lineage>
</organism>
<keyword evidence="6" id="KW-0456">Lyase</keyword>
<evidence type="ECO:0000256" key="2">
    <source>
        <dbReference type="ARBA" id="ARBA00022692"/>
    </source>
</evidence>
<dbReference type="InterPro" id="IPR001054">
    <property type="entry name" value="A/G_cyclase"/>
</dbReference>
<name>A0A9N8DXR9_9STRA</name>